<evidence type="ECO:0000313" key="3">
    <source>
        <dbReference type="Proteomes" id="UP000479710"/>
    </source>
</evidence>
<sequence>MRSTAVEAADSRETSYCNARSESDWKPAAPGTNIMLTGAPSPRPEPESWLLQWLADSRLGMASSICLKVRPLE</sequence>
<accession>A0A6G1DKV6</accession>
<reference evidence="2 3" key="1">
    <citation type="submission" date="2019-11" db="EMBL/GenBank/DDBJ databases">
        <title>Whole genome sequence of Oryza granulata.</title>
        <authorList>
            <person name="Li W."/>
        </authorList>
    </citation>
    <scope>NUCLEOTIDE SEQUENCE [LARGE SCALE GENOMIC DNA]</scope>
    <source>
        <strain evidence="3">cv. Menghai</strain>
        <tissue evidence="2">Leaf</tissue>
    </source>
</reference>
<dbReference type="EMBL" id="SPHZ02000006">
    <property type="protein sequence ID" value="KAF0913041.1"/>
    <property type="molecule type" value="Genomic_DNA"/>
</dbReference>
<name>A0A6G1DKV6_9ORYZ</name>
<gene>
    <name evidence="2" type="ORF">E2562_019814</name>
</gene>
<dbReference type="Proteomes" id="UP000479710">
    <property type="component" value="Unassembled WGS sequence"/>
</dbReference>
<protein>
    <submittedName>
        <fullName evidence="2">Uncharacterized protein</fullName>
    </submittedName>
</protein>
<proteinExistence type="predicted"/>
<keyword evidence="3" id="KW-1185">Reference proteome</keyword>
<organism evidence="2 3">
    <name type="scientific">Oryza meyeriana var. granulata</name>
    <dbReference type="NCBI Taxonomy" id="110450"/>
    <lineage>
        <taxon>Eukaryota</taxon>
        <taxon>Viridiplantae</taxon>
        <taxon>Streptophyta</taxon>
        <taxon>Embryophyta</taxon>
        <taxon>Tracheophyta</taxon>
        <taxon>Spermatophyta</taxon>
        <taxon>Magnoliopsida</taxon>
        <taxon>Liliopsida</taxon>
        <taxon>Poales</taxon>
        <taxon>Poaceae</taxon>
        <taxon>BOP clade</taxon>
        <taxon>Oryzoideae</taxon>
        <taxon>Oryzeae</taxon>
        <taxon>Oryzinae</taxon>
        <taxon>Oryza</taxon>
        <taxon>Oryza meyeriana</taxon>
    </lineage>
</organism>
<evidence type="ECO:0000256" key="1">
    <source>
        <dbReference type="SAM" id="MobiDB-lite"/>
    </source>
</evidence>
<comment type="caution">
    <text evidence="2">The sequence shown here is derived from an EMBL/GenBank/DDBJ whole genome shotgun (WGS) entry which is preliminary data.</text>
</comment>
<evidence type="ECO:0000313" key="2">
    <source>
        <dbReference type="EMBL" id="KAF0913041.1"/>
    </source>
</evidence>
<feature type="region of interest" description="Disordered" evidence="1">
    <location>
        <begin position="1"/>
        <end position="32"/>
    </location>
</feature>
<dbReference type="AlphaFoldDB" id="A0A6G1DKV6"/>